<organism evidence="5 6">
    <name type="scientific">Legionella nautarum</name>
    <dbReference type="NCBI Taxonomy" id="45070"/>
    <lineage>
        <taxon>Bacteria</taxon>
        <taxon>Pseudomonadati</taxon>
        <taxon>Pseudomonadota</taxon>
        <taxon>Gammaproteobacteria</taxon>
        <taxon>Legionellales</taxon>
        <taxon>Legionellaceae</taxon>
        <taxon>Legionella</taxon>
    </lineage>
</organism>
<keyword evidence="2" id="KW-0040">ANK repeat</keyword>
<evidence type="ECO:0000256" key="3">
    <source>
        <dbReference type="SAM" id="MobiDB-lite"/>
    </source>
</evidence>
<dbReference type="PATRIC" id="fig|45070.6.peg.464"/>
<gene>
    <name evidence="5" type="ORF">Lnau_0441</name>
</gene>
<evidence type="ECO:0000256" key="1">
    <source>
        <dbReference type="ARBA" id="ARBA00022737"/>
    </source>
</evidence>
<keyword evidence="6" id="KW-1185">Reference proteome</keyword>
<dbReference type="Proteomes" id="UP000054725">
    <property type="component" value="Unassembled WGS sequence"/>
</dbReference>
<protein>
    <submittedName>
        <fullName evidence="5">Ankyrin repeats (3 copies)</fullName>
    </submittedName>
</protein>
<feature type="compositionally biased region" description="Polar residues" evidence="3">
    <location>
        <begin position="938"/>
        <end position="949"/>
    </location>
</feature>
<feature type="region of interest" description="Disordered" evidence="3">
    <location>
        <begin position="802"/>
        <end position="949"/>
    </location>
</feature>
<evidence type="ECO:0000313" key="5">
    <source>
        <dbReference type="EMBL" id="KTD38631.1"/>
    </source>
</evidence>
<dbReference type="PANTHER" id="PTHR24198">
    <property type="entry name" value="ANKYRIN REPEAT AND PROTEIN KINASE DOMAIN-CONTAINING PROTEIN"/>
    <property type="match status" value="1"/>
</dbReference>
<feature type="domain" description="F-box" evidence="4">
    <location>
        <begin position="16"/>
        <end position="63"/>
    </location>
</feature>
<dbReference type="SMART" id="SM00248">
    <property type="entry name" value="ANK"/>
    <property type="match status" value="6"/>
</dbReference>
<dbReference type="OrthoDB" id="5651885at2"/>
<sequence length="949" mass="108469">MKDNYPEKVAVEEEIQQASVELSEEVWIAILAKLDPESLQDSVQWVSKMFHRLANDSYIWKRLFLMFFPDEVPEPFPDDFNWQSEFHYLYKKEYGALKPEVRKLIFSIITGATEEACKSVVSLEDLQAEHFILIRMATRFDRQVVLRHFHSSLRQQLELQEEGQLPLGWAVLFNQKEVVHAILGEQPQLINDYKLEEKTITQLAAEVGHLDLLEEFLNQPGNKLNTEKIWELYHCIARSKQLALFERFRDFIENNARFAQMTKPDTSYLAGLYGAITIFKAAIIPLHQEKVDWERELNQLPPELYFSTGNTVDFAAVQQRIQELAQKFVDLDPRLFQEFLGISLGLVYKRREAILKLAKITNDDKLKHLIIPSATEMLRDGFKMSIESALSAASRHGHINIIRYALDNKLFNINELLLGSKEDCLLLHAAMFNQQKLVRFLLDRNANLELTLAALIKLRENPLEHDADIKSGESSLKPKDFSELIDLFLVVLEERKEPLTCFRLIDVVVKHNKIDLLKHLFSVDPGVINLVDKSNRTALYSAILAQSEECISFLLANGAEANAEILYAAIRVNDIPLVQDLLARAGEDVSALVNAVYLRVLTKSCLPRFQLVRYMDQLDPIIDSLKNPEMQKLLLPYIDKEKAICDILAERSEQDFEQRSTLIRLRNIIDLNDRLLDFPPIDKKKLLAFVETEPKQNTNTIRTELQYEINSGKTASNSDDLAIVELQVKAMGYRKGVNAGRRKSANEDSLPATMKLPSELNKLKVYSRLVAAYRDQPVKIKKLRSQLQALYFEAYLEGKRNSFEARSSSKRKSEPKPQVEKKAKKSKQTAIEQKPGDEQPLGKRKRNSADEKETQERKAPALESAQPSRLGMFANKKPVTGNDVSRNRPAVSASTTSVSSSDSEEGQTVYSPSFFLRPEDDSQRSAEVTEARDRLPQGDTQSKESSYQQ</sequence>
<feature type="compositionally biased region" description="Basic and acidic residues" evidence="3">
    <location>
        <begin position="811"/>
        <end position="821"/>
    </location>
</feature>
<feature type="compositionally biased region" description="Basic and acidic residues" evidence="3">
    <location>
        <begin position="834"/>
        <end position="860"/>
    </location>
</feature>
<evidence type="ECO:0000313" key="6">
    <source>
        <dbReference type="Proteomes" id="UP000054725"/>
    </source>
</evidence>
<dbReference type="InterPro" id="IPR002110">
    <property type="entry name" value="Ankyrin_rpt"/>
</dbReference>
<keyword evidence="1" id="KW-0677">Repeat</keyword>
<feature type="compositionally biased region" description="Low complexity" evidence="3">
    <location>
        <begin position="890"/>
        <end position="901"/>
    </location>
</feature>
<dbReference type="SUPFAM" id="SSF81383">
    <property type="entry name" value="F-box domain"/>
    <property type="match status" value="1"/>
</dbReference>
<dbReference type="Gene3D" id="1.25.40.20">
    <property type="entry name" value="Ankyrin repeat-containing domain"/>
    <property type="match status" value="2"/>
</dbReference>
<dbReference type="PROSITE" id="PS50181">
    <property type="entry name" value="FBOX"/>
    <property type="match status" value="1"/>
</dbReference>
<dbReference type="EMBL" id="LNYO01000005">
    <property type="protein sequence ID" value="KTD38631.1"/>
    <property type="molecule type" value="Genomic_DNA"/>
</dbReference>
<evidence type="ECO:0000256" key="2">
    <source>
        <dbReference type="ARBA" id="ARBA00023043"/>
    </source>
</evidence>
<dbReference type="InterPro" id="IPR036047">
    <property type="entry name" value="F-box-like_dom_sf"/>
</dbReference>
<dbReference type="PANTHER" id="PTHR24198:SF165">
    <property type="entry name" value="ANKYRIN REPEAT-CONTAINING PROTEIN-RELATED"/>
    <property type="match status" value="1"/>
</dbReference>
<proteinExistence type="predicted"/>
<evidence type="ECO:0000259" key="4">
    <source>
        <dbReference type="PROSITE" id="PS50181"/>
    </source>
</evidence>
<comment type="caution">
    <text evidence="5">The sequence shown here is derived from an EMBL/GenBank/DDBJ whole genome shotgun (WGS) entry which is preliminary data.</text>
</comment>
<name>A0A0W0X238_9GAMM</name>
<dbReference type="RefSeq" id="WP_058503524.1">
    <property type="nucleotide sequence ID" value="NZ_CAAAIF010000020.1"/>
</dbReference>
<accession>A0A0W0X238</accession>
<dbReference type="AlphaFoldDB" id="A0A0W0X238"/>
<feature type="compositionally biased region" description="Basic and acidic residues" evidence="3">
    <location>
        <begin position="917"/>
        <end position="936"/>
    </location>
</feature>
<dbReference type="Pfam" id="PF12796">
    <property type="entry name" value="Ank_2"/>
    <property type="match status" value="2"/>
</dbReference>
<reference evidence="5 6" key="1">
    <citation type="submission" date="2015-11" db="EMBL/GenBank/DDBJ databases">
        <title>Genomic analysis of 38 Legionella species identifies large and diverse effector repertoires.</title>
        <authorList>
            <person name="Burstein D."/>
            <person name="Amaro F."/>
            <person name="Zusman T."/>
            <person name="Lifshitz Z."/>
            <person name="Cohen O."/>
            <person name="Gilbert J.A."/>
            <person name="Pupko T."/>
            <person name="Shuman H.A."/>
            <person name="Segal G."/>
        </authorList>
    </citation>
    <scope>NUCLEOTIDE SEQUENCE [LARGE SCALE GENOMIC DNA]</scope>
    <source>
        <strain evidence="5 6">ATCC 49506</strain>
    </source>
</reference>
<dbReference type="STRING" id="45070.Lnau_0441"/>
<dbReference type="InterPro" id="IPR001810">
    <property type="entry name" value="F-box_dom"/>
</dbReference>
<dbReference type="InterPro" id="IPR036770">
    <property type="entry name" value="Ankyrin_rpt-contain_sf"/>
</dbReference>
<dbReference type="Gene3D" id="1.20.1280.50">
    <property type="match status" value="1"/>
</dbReference>
<dbReference type="SUPFAM" id="SSF48403">
    <property type="entry name" value="Ankyrin repeat"/>
    <property type="match status" value="1"/>
</dbReference>